<feature type="compositionally biased region" description="Basic and acidic residues" evidence="1">
    <location>
        <begin position="35"/>
        <end position="48"/>
    </location>
</feature>
<sequence length="71" mass="7774">MVIEPQVRKPLGACPSTTDFKSAFPVRYSDVGRIDPKGHFSEEYDDRTGGQASSKMHMKVDGAFARKNGAV</sequence>
<organism evidence="2 3">
    <name type="scientific">Microbotryum silenes-dioicae</name>
    <dbReference type="NCBI Taxonomy" id="796604"/>
    <lineage>
        <taxon>Eukaryota</taxon>
        <taxon>Fungi</taxon>
        <taxon>Dikarya</taxon>
        <taxon>Basidiomycota</taxon>
        <taxon>Pucciniomycotina</taxon>
        <taxon>Microbotryomycetes</taxon>
        <taxon>Microbotryales</taxon>
        <taxon>Microbotryaceae</taxon>
        <taxon>Microbotryum</taxon>
    </lineage>
</organism>
<protein>
    <submittedName>
        <fullName evidence="2">BQ5605_C002g01474 protein</fullName>
    </submittedName>
</protein>
<keyword evidence="3" id="KW-1185">Reference proteome</keyword>
<evidence type="ECO:0000313" key="3">
    <source>
        <dbReference type="Proteomes" id="UP000249464"/>
    </source>
</evidence>
<dbReference type="EMBL" id="FQNC01000041">
    <property type="protein sequence ID" value="SGY33270.1"/>
    <property type="molecule type" value="Genomic_DNA"/>
</dbReference>
<reference evidence="2 3" key="1">
    <citation type="submission" date="2016-11" db="EMBL/GenBank/DDBJ databases">
        <authorList>
            <person name="Jaros S."/>
            <person name="Januszkiewicz K."/>
            <person name="Wedrychowicz H."/>
        </authorList>
    </citation>
    <scope>NUCLEOTIDE SEQUENCE [LARGE SCALE GENOMIC DNA]</scope>
</reference>
<name>A0A2X0NWE0_9BASI</name>
<accession>A0A2X0NWE0</accession>
<evidence type="ECO:0000256" key="1">
    <source>
        <dbReference type="SAM" id="MobiDB-lite"/>
    </source>
</evidence>
<gene>
    <name evidence="2" type="primary">BQ5605_C002g01474</name>
    <name evidence="2" type="ORF">BQ5605_C002G01474</name>
</gene>
<evidence type="ECO:0000313" key="2">
    <source>
        <dbReference type="EMBL" id="SGY33270.1"/>
    </source>
</evidence>
<proteinExistence type="predicted"/>
<feature type="region of interest" description="Disordered" evidence="1">
    <location>
        <begin position="35"/>
        <end position="55"/>
    </location>
</feature>
<dbReference type="Proteomes" id="UP000249464">
    <property type="component" value="Unassembled WGS sequence"/>
</dbReference>
<dbReference type="AlphaFoldDB" id="A0A2X0NWE0"/>